<feature type="region of interest" description="Disordered" evidence="1">
    <location>
        <begin position="43"/>
        <end position="103"/>
    </location>
</feature>
<keyword evidence="3" id="KW-1185">Reference proteome</keyword>
<evidence type="ECO:0000313" key="2">
    <source>
        <dbReference type="EMBL" id="CAL1685758.1"/>
    </source>
</evidence>
<evidence type="ECO:0000313" key="3">
    <source>
        <dbReference type="Proteomes" id="UP001497644"/>
    </source>
</evidence>
<name>A0AAV2P1C5_9HYME</name>
<accession>A0AAV2P1C5</accession>
<evidence type="ECO:0000256" key="1">
    <source>
        <dbReference type="SAM" id="MobiDB-lite"/>
    </source>
</evidence>
<dbReference type="EMBL" id="OZ034829">
    <property type="protein sequence ID" value="CAL1685758.1"/>
    <property type="molecule type" value="Genomic_DNA"/>
</dbReference>
<feature type="compositionally biased region" description="Polar residues" evidence="1">
    <location>
        <begin position="78"/>
        <end position="89"/>
    </location>
</feature>
<dbReference type="Proteomes" id="UP001497644">
    <property type="component" value="Chromosome 6"/>
</dbReference>
<sequence length="103" mass="11637">MSLVSFRSNNEENVHVRLLYGSLKRIMAWHSVRKWKRPIPSILQARPHANDEEHGTHDASKRKTGDMDQVGFRAADFSQKTAKRTSASHGSEGRLKTVGKGVR</sequence>
<feature type="compositionally biased region" description="Basic and acidic residues" evidence="1">
    <location>
        <begin position="48"/>
        <end position="66"/>
    </location>
</feature>
<reference evidence="2" key="1">
    <citation type="submission" date="2024-04" db="EMBL/GenBank/DDBJ databases">
        <authorList>
            <consortium name="Molecular Ecology Group"/>
        </authorList>
    </citation>
    <scope>NUCLEOTIDE SEQUENCE</scope>
</reference>
<protein>
    <submittedName>
        <fullName evidence="2">Uncharacterized protein</fullName>
    </submittedName>
</protein>
<proteinExistence type="predicted"/>
<gene>
    <name evidence="2" type="ORF">LPLAT_LOCUS11174</name>
</gene>
<organism evidence="2 3">
    <name type="scientific">Lasius platythorax</name>
    <dbReference type="NCBI Taxonomy" id="488582"/>
    <lineage>
        <taxon>Eukaryota</taxon>
        <taxon>Metazoa</taxon>
        <taxon>Ecdysozoa</taxon>
        <taxon>Arthropoda</taxon>
        <taxon>Hexapoda</taxon>
        <taxon>Insecta</taxon>
        <taxon>Pterygota</taxon>
        <taxon>Neoptera</taxon>
        <taxon>Endopterygota</taxon>
        <taxon>Hymenoptera</taxon>
        <taxon>Apocrita</taxon>
        <taxon>Aculeata</taxon>
        <taxon>Formicoidea</taxon>
        <taxon>Formicidae</taxon>
        <taxon>Formicinae</taxon>
        <taxon>Lasius</taxon>
        <taxon>Lasius</taxon>
    </lineage>
</organism>
<dbReference type="AlphaFoldDB" id="A0AAV2P1C5"/>